<dbReference type="RefSeq" id="WP_090775887.1">
    <property type="nucleotide sequence ID" value="NZ_FMYM01000007.1"/>
</dbReference>
<keyword evidence="5 7" id="KW-0234">DNA repair</keyword>
<dbReference type="OrthoDB" id="9797083at2"/>
<gene>
    <name evidence="7" type="primary">recO</name>
    <name evidence="9" type="ORF">SAMN05421737_10762</name>
</gene>
<dbReference type="GO" id="GO:0043590">
    <property type="term" value="C:bacterial nucleoid"/>
    <property type="evidence" value="ECO:0007669"/>
    <property type="project" value="TreeGrafter"/>
</dbReference>
<accession>A0A1G6KME6</accession>
<sequence length="257" mass="29094">MLKKVDGIVLKSIDYGETDKIVTLYTTSYGKMAVLAKGAKKGTSRFSAVTQPFVYGSFLFFQGRGMPSLSQGDVLQSFKTIHMDMTKAAYAAYMVELVDKLTEARRIYLHVFDWLIVALKQLETGYDGEVIARIVDLKMLTVAGAKPVLDYCAVCRSDTHDPTVFSITQAGFLCVTCAYRDQHAYPISITFAQLLRTLYYVDLNKIGTISISASTKKRLRTMLHMYYDEYVGIHLKTRGFITQLERYDPRLFTLDND</sequence>
<evidence type="ECO:0000256" key="5">
    <source>
        <dbReference type="ARBA" id="ARBA00023204"/>
    </source>
</evidence>
<dbReference type="PANTHER" id="PTHR33991">
    <property type="entry name" value="DNA REPAIR PROTEIN RECO"/>
    <property type="match status" value="1"/>
</dbReference>
<dbReference type="Pfam" id="PF11967">
    <property type="entry name" value="RecO_N"/>
    <property type="match status" value="1"/>
</dbReference>
<dbReference type="InterPro" id="IPR012340">
    <property type="entry name" value="NA-bd_OB-fold"/>
</dbReference>
<evidence type="ECO:0000259" key="8">
    <source>
        <dbReference type="Pfam" id="PF11967"/>
    </source>
</evidence>
<dbReference type="EMBL" id="FMYM01000007">
    <property type="protein sequence ID" value="SDC31506.1"/>
    <property type="molecule type" value="Genomic_DNA"/>
</dbReference>
<comment type="function">
    <text evidence="7">Involved in DNA repair and RecF pathway recombination.</text>
</comment>
<dbReference type="SUPFAM" id="SSF57863">
    <property type="entry name" value="ArfGap/RecO-like zinc finger"/>
    <property type="match status" value="1"/>
</dbReference>
<name>A0A1G6KME6_9BACI</name>
<dbReference type="InterPro" id="IPR003717">
    <property type="entry name" value="RecO"/>
</dbReference>
<evidence type="ECO:0000313" key="10">
    <source>
        <dbReference type="Proteomes" id="UP000242662"/>
    </source>
</evidence>
<keyword evidence="4 7" id="KW-0233">DNA recombination</keyword>
<dbReference type="GO" id="GO:0006302">
    <property type="term" value="P:double-strand break repair"/>
    <property type="evidence" value="ECO:0007669"/>
    <property type="project" value="TreeGrafter"/>
</dbReference>
<keyword evidence="3 7" id="KW-0227">DNA damage</keyword>
<comment type="similarity">
    <text evidence="1 7">Belongs to the RecO family.</text>
</comment>
<proteinExistence type="inferred from homology"/>
<evidence type="ECO:0000256" key="4">
    <source>
        <dbReference type="ARBA" id="ARBA00023172"/>
    </source>
</evidence>
<dbReference type="GO" id="GO:0006310">
    <property type="term" value="P:DNA recombination"/>
    <property type="evidence" value="ECO:0007669"/>
    <property type="project" value="UniProtKB-UniRule"/>
</dbReference>
<evidence type="ECO:0000256" key="7">
    <source>
        <dbReference type="HAMAP-Rule" id="MF_00201"/>
    </source>
</evidence>
<evidence type="ECO:0000256" key="6">
    <source>
        <dbReference type="ARBA" id="ARBA00033409"/>
    </source>
</evidence>
<keyword evidence="10" id="KW-1185">Reference proteome</keyword>
<dbReference type="NCBIfam" id="TIGR00613">
    <property type="entry name" value="reco"/>
    <property type="match status" value="1"/>
</dbReference>
<feature type="domain" description="DNA replication/recombination mediator RecO N-terminal" evidence="8">
    <location>
        <begin position="1"/>
        <end position="78"/>
    </location>
</feature>
<evidence type="ECO:0000313" key="9">
    <source>
        <dbReference type="EMBL" id="SDC31506.1"/>
    </source>
</evidence>
<dbReference type="HAMAP" id="MF_00201">
    <property type="entry name" value="RecO"/>
    <property type="match status" value="1"/>
</dbReference>
<dbReference type="STRING" id="1464122.SAMN05421737_10762"/>
<evidence type="ECO:0000256" key="3">
    <source>
        <dbReference type="ARBA" id="ARBA00022763"/>
    </source>
</evidence>
<dbReference type="SUPFAM" id="SSF50249">
    <property type="entry name" value="Nucleic acid-binding proteins"/>
    <property type="match status" value="1"/>
</dbReference>
<dbReference type="InterPro" id="IPR037278">
    <property type="entry name" value="ARFGAP/RecO"/>
</dbReference>
<dbReference type="AlphaFoldDB" id="A0A1G6KME6"/>
<dbReference type="PANTHER" id="PTHR33991:SF1">
    <property type="entry name" value="DNA REPAIR PROTEIN RECO"/>
    <property type="match status" value="1"/>
</dbReference>
<dbReference type="InterPro" id="IPR022572">
    <property type="entry name" value="DNA_rep/recomb_RecO_N"/>
</dbReference>
<dbReference type="Gene3D" id="1.20.1440.120">
    <property type="entry name" value="Recombination protein O, C-terminal domain"/>
    <property type="match status" value="1"/>
</dbReference>
<protein>
    <recommendedName>
        <fullName evidence="2 7">DNA repair protein RecO</fullName>
    </recommendedName>
    <alternativeName>
        <fullName evidence="6 7">Recombination protein O</fullName>
    </alternativeName>
</protein>
<organism evidence="9 10">
    <name type="scientific">Shouchella lonarensis</name>
    <dbReference type="NCBI Taxonomy" id="1464122"/>
    <lineage>
        <taxon>Bacteria</taxon>
        <taxon>Bacillati</taxon>
        <taxon>Bacillota</taxon>
        <taxon>Bacilli</taxon>
        <taxon>Bacillales</taxon>
        <taxon>Bacillaceae</taxon>
        <taxon>Shouchella</taxon>
    </lineage>
</organism>
<dbReference type="Gene3D" id="2.40.50.140">
    <property type="entry name" value="Nucleic acid-binding proteins"/>
    <property type="match status" value="1"/>
</dbReference>
<dbReference type="InterPro" id="IPR042242">
    <property type="entry name" value="RecO_C"/>
</dbReference>
<reference evidence="10" key="1">
    <citation type="submission" date="2016-09" db="EMBL/GenBank/DDBJ databases">
        <authorList>
            <person name="Varghese N."/>
            <person name="Submissions S."/>
        </authorList>
    </citation>
    <scope>NUCLEOTIDE SEQUENCE [LARGE SCALE GENOMIC DNA]</scope>
    <source>
        <strain evidence="10">25nlg</strain>
    </source>
</reference>
<evidence type="ECO:0000256" key="1">
    <source>
        <dbReference type="ARBA" id="ARBA00007452"/>
    </source>
</evidence>
<evidence type="ECO:0000256" key="2">
    <source>
        <dbReference type="ARBA" id="ARBA00021310"/>
    </source>
</evidence>
<dbReference type="Proteomes" id="UP000242662">
    <property type="component" value="Unassembled WGS sequence"/>
</dbReference>
<dbReference type="Pfam" id="PF02565">
    <property type="entry name" value="RecO_C"/>
    <property type="match status" value="1"/>
</dbReference>